<accession>A0A6P6YJG7</accession>
<evidence type="ECO:0000313" key="3">
    <source>
        <dbReference type="RefSeq" id="XP_027205673.1"/>
    </source>
</evidence>
<reference evidence="3" key="1">
    <citation type="submission" date="2025-08" db="UniProtKB">
        <authorList>
            <consortium name="RefSeq"/>
        </authorList>
    </citation>
    <scope>IDENTIFICATION</scope>
    <source>
        <strain evidence="3">Airmid</strain>
    </source>
</reference>
<sequence length="154" mass="17428">MCEEMMIMTNITIIDYRYSLSLILTLMIVSLTFFGSFSIDENEFEIKPDFNLDSPKVAGMDELLPGNLAQTSGLPSTAPQPQNEVRDISGWGMIGKIHPKILIKDQLIKQYHNRPLDPRYLHLQNYGNLQNSVQSSTTTTTTANKNLANKLFNF</sequence>
<keyword evidence="1" id="KW-0472">Membrane</keyword>
<dbReference type="AlphaFoldDB" id="A0A6P6YJG7"/>
<feature type="transmembrane region" description="Helical" evidence="1">
    <location>
        <begin position="20"/>
        <end position="39"/>
    </location>
</feature>
<dbReference type="RefSeq" id="XP_027205673.1">
    <property type="nucleotide sequence ID" value="XM_027349872.1"/>
</dbReference>
<keyword evidence="2" id="KW-1185">Reference proteome</keyword>
<evidence type="ECO:0000256" key="1">
    <source>
        <dbReference type="SAM" id="Phobius"/>
    </source>
</evidence>
<dbReference type="InParanoid" id="A0A6P6YJG7"/>
<keyword evidence="1" id="KW-0812">Transmembrane</keyword>
<protein>
    <submittedName>
        <fullName evidence="3">Uncharacterized protein LOC113799263</fullName>
    </submittedName>
</protein>
<proteinExistence type="predicted"/>
<evidence type="ECO:0000313" key="2">
    <source>
        <dbReference type="Proteomes" id="UP000515146"/>
    </source>
</evidence>
<name>A0A6P6YJG7_DERPT</name>
<dbReference type="Proteomes" id="UP000515146">
    <property type="component" value="Unplaced"/>
</dbReference>
<gene>
    <name evidence="3" type="primary">LOC113799263</name>
</gene>
<keyword evidence="1" id="KW-1133">Transmembrane helix</keyword>
<dbReference type="KEGG" id="dpte:113799263"/>
<organism evidence="2 3">
    <name type="scientific">Dermatophagoides pteronyssinus</name>
    <name type="common">European house dust mite</name>
    <dbReference type="NCBI Taxonomy" id="6956"/>
    <lineage>
        <taxon>Eukaryota</taxon>
        <taxon>Metazoa</taxon>
        <taxon>Ecdysozoa</taxon>
        <taxon>Arthropoda</taxon>
        <taxon>Chelicerata</taxon>
        <taxon>Arachnida</taxon>
        <taxon>Acari</taxon>
        <taxon>Acariformes</taxon>
        <taxon>Sarcoptiformes</taxon>
        <taxon>Astigmata</taxon>
        <taxon>Psoroptidia</taxon>
        <taxon>Analgoidea</taxon>
        <taxon>Pyroglyphidae</taxon>
        <taxon>Dermatophagoidinae</taxon>
        <taxon>Dermatophagoides</taxon>
    </lineage>
</organism>
<dbReference type="OrthoDB" id="6506415at2759"/>